<name>A0ACC2W222_9TREE</name>
<evidence type="ECO:0000313" key="1">
    <source>
        <dbReference type="EMBL" id="KAJ9105790.1"/>
    </source>
</evidence>
<accession>A0ACC2W222</accession>
<feature type="non-terminal residue" evidence="1">
    <location>
        <position position="940"/>
    </location>
</feature>
<dbReference type="EMBL" id="JASBWS010000047">
    <property type="protein sequence ID" value="KAJ9105790.1"/>
    <property type="molecule type" value="Genomic_DNA"/>
</dbReference>
<proteinExistence type="predicted"/>
<comment type="caution">
    <text evidence="1">The sequence shown here is derived from an EMBL/GenBank/DDBJ whole genome shotgun (WGS) entry which is preliminary data.</text>
</comment>
<keyword evidence="2" id="KW-1185">Reference proteome</keyword>
<gene>
    <name evidence="1" type="ORF">QFC20_004277</name>
</gene>
<protein>
    <submittedName>
        <fullName evidence="1">Uncharacterized protein</fullName>
    </submittedName>
</protein>
<reference evidence="1" key="1">
    <citation type="submission" date="2023-04" db="EMBL/GenBank/DDBJ databases">
        <title>Draft Genome sequencing of Naganishia species isolated from polar environments using Oxford Nanopore Technology.</title>
        <authorList>
            <person name="Leo P."/>
            <person name="Venkateswaran K."/>
        </authorList>
    </citation>
    <scope>NUCLEOTIDE SEQUENCE</scope>
    <source>
        <strain evidence="1">MNA-CCFEE 5262</strain>
    </source>
</reference>
<dbReference type="Proteomes" id="UP001230649">
    <property type="component" value="Unassembled WGS sequence"/>
</dbReference>
<organism evidence="1 2">
    <name type="scientific">Naganishia adeliensis</name>
    <dbReference type="NCBI Taxonomy" id="92952"/>
    <lineage>
        <taxon>Eukaryota</taxon>
        <taxon>Fungi</taxon>
        <taxon>Dikarya</taxon>
        <taxon>Basidiomycota</taxon>
        <taxon>Agaricomycotina</taxon>
        <taxon>Tremellomycetes</taxon>
        <taxon>Filobasidiales</taxon>
        <taxon>Filobasidiaceae</taxon>
        <taxon>Naganishia</taxon>
    </lineage>
</organism>
<evidence type="ECO:0000313" key="2">
    <source>
        <dbReference type="Proteomes" id="UP001230649"/>
    </source>
</evidence>
<sequence>MGLFSILKRGGAKNAPSSQDLDEKRIEPDAISPSPSSSEFNSNSEDGSDPRRANSPTSDLALDKYGNAIPHRPRLSFRHGASSYGTEHGDSYDSEGDDECLDLPSSPDSSRIYRQPKTRNATEMMADSIYRRASVWHQWFTPPSAEGVFGDVSTGVALRSKNGKHILYPHACPGLQDFGWAISHLNPAVAMELNSSVVQTILSDFVGPSEYEFVINANTRIQVLNDMTMLARARKHQYAAFIRDEGVLCVWSDNVKSILQEAEALEELLLDYIWSQSNRRDKLGRVISGRADDPASESATEEEVEDPEISQIKRDRRARPVMMYESILVGCSVIVVLALCGLGCRTLIKGYLLDGNPIRFALAAVIPFMITLTLFTAQTLVGSFWQLLGPVGQVARNSKTYSAIAPRRTIGELPHVTVWLPVYREALEEVIMPTVESLKIAQSTYERQGGTVSILVCDDGLQLITSEEVEVRKKFYHNNNIAYVARPGHGANGFERRGRFKKASNMNFAIQLSLRVEEILDDMRPSTQEAMGADYYWSDDDEQALYEAALNQAVAESEGRAWADGNIRIGSVVLIIDSDTRVPEDCFIDAVSEFEESPEVAIIQHSSGVMQVAHHFFENGIAHFTRGIQLSISFCCAGGTMGPFVGHNAFLRWSALQEIMFEEDGVRKVWSEAHVSEDFALSLALQLKGYIIRWVTYSKDKFEEGVSLTCDDEVNRWQKYAWGCSELIFNPLRYWFTRGPFSPLFRRYLWSTLPLASKISNLAYIFSYYAIACAWPLTILNFVLIGFSIPIDAFYLNGWKIMILVLIVFPGLGNLASIILRFRLKAPETGTFSRNQLKYLLFFSVFFTGLSMQVSSALICHMIGYQMTWSATVKTVEASNFFKEVPAIIKKFRITLPINILLIIGIGLTSSPLVPEGWRVSNIEAIVPMAMSAGGHLLYP</sequence>